<dbReference type="InterPro" id="IPR014729">
    <property type="entry name" value="Rossmann-like_a/b/a_fold"/>
</dbReference>
<dbReference type="Pfam" id="PF00582">
    <property type="entry name" value="Usp"/>
    <property type="match status" value="2"/>
</dbReference>
<protein>
    <submittedName>
        <fullName evidence="3">Nucleotide-binding universal stress UspA family protein</fullName>
    </submittedName>
</protein>
<dbReference type="SUPFAM" id="SSF52402">
    <property type="entry name" value="Adenine nucleotide alpha hydrolases-like"/>
    <property type="match status" value="2"/>
</dbReference>
<evidence type="ECO:0000256" key="1">
    <source>
        <dbReference type="ARBA" id="ARBA00008791"/>
    </source>
</evidence>
<sequence>MTARTIAVGVDGSWADNGAVDWALHESDLSEAPTRVLHVLDDRPRVRPYVDFPGARAAAKQLVADVGAYLDERSAEPHSGAVLSGPPAQTLAGATTTDRMLVIGRHGRGVFGRLLIGSTAERVAYESETAVVVVPPKWTPAPPDAPVVVGVDDLERCGAAVDFAVSLAVERGAPIRLVHIWDVAKMFTGDEAVDTVDLARLHHTQHVDMIVRECREKYPGTVFGADLRQGHPVAGLIDAVSEADAQLLLVGGRTHGRILSAVLGGTARGILHHATCPVAIVHQRHAQH</sequence>
<dbReference type="CDD" id="cd00293">
    <property type="entry name" value="USP-like"/>
    <property type="match status" value="2"/>
</dbReference>
<feature type="domain" description="UspA" evidence="2">
    <location>
        <begin position="4"/>
        <end position="135"/>
    </location>
</feature>
<keyword evidence="4" id="KW-1185">Reference proteome</keyword>
<comment type="similarity">
    <text evidence="1">Belongs to the universal stress protein A family.</text>
</comment>
<dbReference type="PRINTS" id="PR01438">
    <property type="entry name" value="UNVRSLSTRESS"/>
</dbReference>
<dbReference type="AlphaFoldDB" id="A0A7X5VDK0"/>
<evidence type="ECO:0000259" key="2">
    <source>
        <dbReference type="Pfam" id="PF00582"/>
    </source>
</evidence>
<feature type="domain" description="UspA" evidence="2">
    <location>
        <begin position="147"/>
        <end position="282"/>
    </location>
</feature>
<organism evidence="3 4">
    <name type="scientific">Kribbella shirazensis</name>
    <dbReference type="NCBI Taxonomy" id="1105143"/>
    <lineage>
        <taxon>Bacteria</taxon>
        <taxon>Bacillati</taxon>
        <taxon>Actinomycetota</taxon>
        <taxon>Actinomycetes</taxon>
        <taxon>Propionibacteriales</taxon>
        <taxon>Kribbellaceae</taxon>
        <taxon>Kribbella</taxon>
    </lineage>
</organism>
<comment type="caution">
    <text evidence="3">The sequence shown here is derived from an EMBL/GenBank/DDBJ whole genome shotgun (WGS) entry which is preliminary data.</text>
</comment>
<name>A0A7X5VDK0_9ACTN</name>
<dbReference type="RefSeq" id="WP_167210635.1">
    <property type="nucleotide sequence ID" value="NZ_JAASRO010000001.1"/>
</dbReference>
<dbReference type="Proteomes" id="UP000555407">
    <property type="component" value="Unassembled WGS sequence"/>
</dbReference>
<dbReference type="InterPro" id="IPR006016">
    <property type="entry name" value="UspA"/>
</dbReference>
<evidence type="ECO:0000313" key="3">
    <source>
        <dbReference type="EMBL" id="NIK59218.1"/>
    </source>
</evidence>
<reference evidence="3 4" key="1">
    <citation type="submission" date="2020-03" db="EMBL/GenBank/DDBJ databases">
        <title>Sequencing the genomes of 1000 actinobacteria strains.</title>
        <authorList>
            <person name="Klenk H.-P."/>
        </authorList>
    </citation>
    <scope>NUCLEOTIDE SEQUENCE [LARGE SCALE GENOMIC DNA]</scope>
    <source>
        <strain evidence="3 4">DSM 45490</strain>
    </source>
</reference>
<proteinExistence type="inferred from homology"/>
<dbReference type="Gene3D" id="3.40.50.620">
    <property type="entry name" value="HUPs"/>
    <property type="match status" value="2"/>
</dbReference>
<dbReference type="InterPro" id="IPR006015">
    <property type="entry name" value="Universal_stress_UspA"/>
</dbReference>
<accession>A0A7X5VDK0</accession>
<dbReference type="EMBL" id="JAASRO010000001">
    <property type="protein sequence ID" value="NIK59218.1"/>
    <property type="molecule type" value="Genomic_DNA"/>
</dbReference>
<gene>
    <name evidence="3" type="ORF">BJY22_004935</name>
</gene>
<dbReference type="PANTHER" id="PTHR46553:SF3">
    <property type="entry name" value="ADENINE NUCLEOTIDE ALPHA HYDROLASES-LIKE SUPERFAMILY PROTEIN"/>
    <property type="match status" value="1"/>
</dbReference>
<dbReference type="PANTHER" id="PTHR46553">
    <property type="entry name" value="ADENINE NUCLEOTIDE ALPHA HYDROLASES-LIKE SUPERFAMILY PROTEIN"/>
    <property type="match status" value="1"/>
</dbReference>
<evidence type="ECO:0000313" key="4">
    <source>
        <dbReference type="Proteomes" id="UP000555407"/>
    </source>
</evidence>